<dbReference type="InterPro" id="IPR041628">
    <property type="entry name" value="ChlI/MoxR_AAA_lid"/>
</dbReference>
<dbReference type="STRING" id="1577792.QX51_16920"/>
<accession>A0A0B3VGI9</accession>
<dbReference type="Gene3D" id="1.10.8.80">
    <property type="entry name" value="Magnesium chelatase subunit I, C-Terminal domain"/>
    <property type="match status" value="1"/>
</dbReference>
<evidence type="ECO:0000313" key="7">
    <source>
        <dbReference type="Proteomes" id="UP000031189"/>
    </source>
</evidence>
<dbReference type="SUPFAM" id="SSF52540">
    <property type="entry name" value="P-loop containing nucleoside triphosphate hydrolases"/>
    <property type="match status" value="1"/>
</dbReference>
<dbReference type="PANTHER" id="PTHR32039:SF9">
    <property type="entry name" value="MAGNESIUM-CHELATASE SUBUNIT CHLI-2, CHLOROPLASTIC"/>
    <property type="match status" value="1"/>
</dbReference>
<name>A0A0B3VGI9_9FIRM</name>
<dbReference type="InterPro" id="IPR000523">
    <property type="entry name" value="Mg_chelatse_chII-like_cat_dom"/>
</dbReference>
<feature type="domain" description="AAA+ ATPase" evidence="5">
    <location>
        <begin position="29"/>
        <end position="211"/>
    </location>
</feature>
<dbReference type="GO" id="GO:0005524">
    <property type="term" value="F:ATP binding"/>
    <property type="evidence" value="ECO:0007669"/>
    <property type="project" value="UniProtKB-KW"/>
</dbReference>
<dbReference type="InterPro" id="IPR045006">
    <property type="entry name" value="CHLI-like"/>
</dbReference>
<dbReference type="Pfam" id="PF17863">
    <property type="entry name" value="AAA_lid_2"/>
    <property type="match status" value="1"/>
</dbReference>
<evidence type="ECO:0000256" key="3">
    <source>
        <dbReference type="ARBA" id="ARBA00022840"/>
    </source>
</evidence>
<keyword evidence="3" id="KW-0067">ATP-binding</keyword>
<organism evidence="6 7">
    <name type="scientific">Terrisporobacter othiniensis</name>
    <dbReference type="NCBI Taxonomy" id="1577792"/>
    <lineage>
        <taxon>Bacteria</taxon>
        <taxon>Bacillati</taxon>
        <taxon>Bacillota</taxon>
        <taxon>Clostridia</taxon>
        <taxon>Peptostreptococcales</taxon>
        <taxon>Peptostreptococcaceae</taxon>
        <taxon>Terrisporobacter</taxon>
    </lineage>
</organism>
<gene>
    <name evidence="6" type="ORF">QX51_16920</name>
</gene>
<dbReference type="AlphaFoldDB" id="A0A0B3VGI9"/>
<dbReference type="InterPro" id="IPR003593">
    <property type="entry name" value="AAA+_ATPase"/>
</dbReference>
<evidence type="ECO:0000256" key="1">
    <source>
        <dbReference type="ARBA" id="ARBA00005799"/>
    </source>
</evidence>
<keyword evidence="7" id="KW-1185">Reference proteome</keyword>
<sequence>MSKKSYPFSAIIGQESMKKGLILNIINPKISGILVFGEKGTAKSTAVRAIANLLPEIEVVKGCKFNCNPHDVSTMCSECLKKVNEGNKLEIIKQKMKVIDLPVSATEDRVVGSLDIEEAIKTGTKKFESGVLAQANRGILYVDEINLLDDHIVDLLLDSAAIGVNTVEREGISFSHPSNFILVGTMNPEEGELRPQLLDRFGFSVEIKGIKDPQKRVEIVKYRSHFEENPDEFIKKWEIEEQLLRDKIENARTLVKDVTISDEMLLLNANLSIALDIDGHRGDLTLMKASKAMAAFNNKLEVEREDIEEVAHMVLLHRMRSLPFETTKKLDENKIREIIDSFMAVEV</sequence>
<dbReference type="RefSeq" id="WP_039681081.1">
    <property type="nucleotide sequence ID" value="NZ_JWHR01000135.1"/>
</dbReference>
<keyword evidence="2" id="KW-0547">Nucleotide-binding</keyword>
<dbReference type="Pfam" id="PF01078">
    <property type="entry name" value="Mg_chelatase"/>
    <property type="match status" value="1"/>
</dbReference>
<evidence type="ECO:0000259" key="5">
    <source>
        <dbReference type="SMART" id="SM00382"/>
    </source>
</evidence>
<dbReference type="Proteomes" id="UP000031189">
    <property type="component" value="Unassembled WGS sequence"/>
</dbReference>
<comment type="similarity">
    <text evidence="1">Belongs to the Mg-chelatase subunits D/I family.</text>
</comment>
<evidence type="ECO:0000256" key="2">
    <source>
        <dbReference type="ARBA" id="ARBA00022741"/>
    </source>
</evidence>
<evidence type="ECO:0000313" key="6">
    <source>
        <dbReference type="EMBL" id="KHS55871.1"/>
    </source>
</evidence>
<dbReference type="EMBL" id="JWHR01000135">
    <property type="protein sequence ID" value="KHS55871.1"/>
    <property type="molecule type" value="Genomic_DNA"/>
</dbReference>
<dbReference type="PANTHER" id="PTHR32039">
    <property type="entry name" value="MAGNESIUM-CHELATASE SUBUNIT CHLI"/>
    <property type="match status" value="1"/>
</dbReference>
<reference evidence="6 7" key="1">
    <citation type="submission" date="2014-12" db="EMBL/GenBank/DDBJ databases">
        <title>Draft genome sequence of Terrisporobacter sp. 08-306576, isolated from the blood culture of a bacteremia patient.</title>
        <authorList>
            <person name="Lund L.C."/>
            <person name="Sydenham T.V."/>
            <person name="Hogh S.V."/>
            <person name="Skov M.N."/>
            <person name="Kemp M."/>
            <person name="Justesen U.S."/>
        </authorList>
    </citation>
    <scope>NUCLEOTIDE SEQUENCE [LARGE SCALE GENOMIC DNA]</scope>
    <source>
        <strain evidence="6 7">08-306576</strain>
    </source>
</reference>
<dbReference type="CDD" id="cd00009">
    <property type="entry name" value="AAA"/>
    <property type="match status" value="1"/>
</dbReference>
<dbReference type="InterPro" id="IPR027417">
    <property type="entry name" value="P-loop_NTPase"/>
</dbReference>
<dbReference type="Gene3D" id="3.40.50.300">
    <property type="entry name" value="P-loop containing nucleotide triphosphate hydrolases"/>
    <property type="match status" value="1"/>
</dbReference>
<dbReference type="OrthoDB" id="9775079at2"/>
<protein>
    <recommendedName>
        <fullName evidence="4">Mg-protoporphyrin IX chelatase</fullName>
    </recommendedName>
</protein>
<evidence type="ECO:0000256" key="4">
    <source>
        <dbReference type="ARBA" id="ARBA00030759"/>
    </source>
</evidence>
<dbReference type="SMART" id="SM00382">
    <property type="entry name" value="AAA"/>
    <property type="match status" value="1"/>
</dbReference>
<comment type="caution">
    <text evidence="6">The sequence shown here is derived from an EMBL/GenBank/DDBJ whole genome shotgun (WGS) entry which is preliminary data.</text>
</comment>
<proteinExistence type="inferred from homology"/>